<dbReference type="OrthoDB" id="3142841at2759"/>
<feature type="transmembrane region" description="Helical" evidence="1">
    <location>
        <begin position="302"/>
        <end position="326"/>
    </location>
</feature>
<keyword evidence="1" id="KW-0812">Transmembrane</keyword>
<feature type="transmembrane region" description="Helical" evidence="1">
    <location>
        <begin position="18"/>
        <end position="37"/>
    </location>
</feature>
<feature type="transmembrane region" description="Helical" evidence="1">
    <location>
        <begin position="170"/>
        <end position="187"/>
    </location>
</feature>
<dbReference type="PANTHER" id="PTHR33927">
    <property type="entry name" value="TRANSMEMBRANE PROTEIN"/>
    <property type="match status" value="1"/>
</dbReference>
<dbReference type="EMBL" id="ML992662">
    <property type="protein sequence ID" value="KAF2218077.1"/>
    <property type="molecule type" value="Genomic_DNA"/>
</dbReference>
<evidence type="ECO:0008006" key="4">
    <source>
        <dbReference type="Google" id="ProtNLM"/>
    </source>
</evidence>
<organism evidence="2 3">
    <name type="scientific">Cercospora zeae-maydis SCOH1-5</name>
    <dbReference type="NCBI Taxonomy" id="717836"/>
    <lineage>
        <taxon>Eukaryota</taxon>
        <taxon>Fungi</taxon>
        <taxon>Dikarya</taxon>
        <taxon>Ascomycota</taxon>
        <taxon>Pezizomycotina</taxon>
        <taxon>Dothideomycetes</taxon>
        <taxon>Dothideomycetidae</taxon>
        <taxon>Mycosphaerellales</taxon>
        <taxon>Mycosphaerellaceae</taxon>
        <taxon>Cercospora</taxon>
    </lineage>
</organism>
<dbReference type="PANTHER" id="PTHR33927:SF5">
    <property type="entry name" value="ENZYME, PUTATIVE (AFU_ORTHOLOGUE AFUA_8G01222)-RELATED"/>
    <property type="match status" value="1"/>
</dbReference>
<evidence type="ECO:0000313" key="2">
    <source>
        <dbReference type="EMBL" id="KAF2218077.1"/>
    </source>
</evidence>
<feature type="transmembrane region" description="Helical" evidence="1">
    <location>
        <begin position="92"/>
        <end position="112"/>
    </location>
</feature>
<name>A0A6A6FX99_9PEZI</name>
<evidence type="ECO:0000313" key="3">
    <source>
        <dbReference type="Proteomes" id="UP000799539"/>
    </source>
</evidence>
<reference evidence="2" key="1">
    <citation type="journal article" date="2020" name="Stud. Mycol.">
        <title>101 Dothideomycetes genomes: a test case for predicting lifestyles and emergence of pathogens.</title>
        <authorList>
            <person name="Haridas S."/>
            <person name="Albert R."/>
            <person name="Binder M."/>
            <person name="Bloem J."/>
            <person name="Labutti K."/>
            <person name="Salamov A."/>
            <person name="Andreopoulos B."/>
            <person name="Baker S."/>
            <person name="Barry K."/>
            <person name="Bills G."/>
            <person name="Bluhm B."/>
            <person name="Cannon C."/>
            <person name="Castanera R."/>
            <person name="Culley D."/>
            <person name="Daum C."/>
            <person name="Ezra D."/>
            <person name="Gonzalez J."/>
            <person name="Henrissat B."/>
            <person name="Kuo A."/>
            <person name="Liang C."/>
            <person name="Lipzen A."/>
            <person name="Lutzoni F."/>
            <person name="Magnuson J."/>
            <person name="Mondo S."/>
            <person name="Nolan M."/>
            <person name="Ohm R."/>
            <person name="Pangilinan J."/>
            <person name="Park H.-J."/>
            <person name="Ramirez L."/>
            <person name="Alfaro M."/>
            <person name="Sun H."/>
            <person name="Tritt A."/>
            <person name="Yoshinaga Y."/>
            <person name="Zwiers L.-H."/>
            <person name="Turgeon B."/>
            <person name="Goodwin S."/>
            <person name="Spatafora J."/>
            <person name="Crous P."/>
            <person name="Grigoriev I."/>
        </authorList>
    </citation>
    <scope>NUCLEOTIDE SEQUENCE</scope>
    <source>
        <strain evidence="2">SCOH1-5</strain>
    </source>
</reference>
<dbReference type="SUPFAM" id="SSF52343">
    <property type="entry name" value="Ferredoxin reductase-like, C-terminal NADP-linked domain"/>
    <property type="match status" value="1"/>
</dbReference>
<dbReference type="AlphaFoldDB" id="A0A6A6FX99"/>
<dbReference type="InterPro" id="IPR052979">
    <property type="entry name" value="Adenylate-forming_domain"/>
</dbReference>
<gene>
    <name evidence="2" type="ORF">CERZMDRAFT_108623</name>
</gene>
<protein>
    <recommendedName>
        <fullName evidence="4">Ferric oxidoreductase domain-containing protein</fullName>
    </recommendedName>
</protein>
<dbReference type="Proteomes" id="UP000799539">
    <property type="component" value="Unassembled WGS sequence"/>
</dbReference>
<accession>A0A6A6FX99</accession>
<feature type="transmembrane region" description="Helical" evidence="1">
    <location>
        <begin position="199"/>
        <end position="217"/>
    </location>
</feature>
<evidence type="ECO:0000256" key="1">
    <source>
        <dbReference type="SAM" id="Phobius"/>
    </source>
</evidence>
<proteinExistence type="predicted"/>
<feature type="transmembrane region" description="Helical" evidence="1">
    <location>
        <begin position="67"/>
        <end position="85"/>
    </location>
</feature>
<keyword evidence="1" id="KW-1133">Transmembrane helix</keyword>
<dbReference type="InterPro" id="IPR039261">
    <property type="entry name" value="FNR_nucleotide-bd"/>
</dbReference>
<feature type="transmembrane region" description="Helical" evidence="1">
    <location>
        <begin position="132"/>
        <end position="149"/>
    </location>
</feature>
<sequence length="427" mass="47550">MPEIQGRLAKFRHGWFTVYRRLFAVVFTANIIAIIVLASRGASYSAAAIGVGSNIFAAVLARHDNLINAVMCMVHLVPLSWPLAIRKRLAKVYCHAGIHSACGASAAVWYLYFTVLLAMDPIPTSVKEGIRIGIYVTTGLIFTCLLILVGMSHPTVRSRHHDKWEDSHRYIGWLLTAIIWVQVGLLTSASETPIYRSSLFWLVLGVSVLLVYPWVLVRRRKIVATQLSSHALRVEFSHKLSRTGHNIRIAQSPLADWHSFATIPRNDGKKGFSIIISNAGDWTREMISAENRKDTILQRGRLFIGIMEVPMLFSPLVIAATGSGIAPCMAFIQTHPDWPVRIVWSARFPETTYGMEIMELVLKADPNAIIIDTKETGRPNMAALIYAAYKEIQAEAVLCVSTTKVCESLSYEMEARGVPTFVPIFDS</sequence>
<keyword evidence="1" id="KW-0472">Membrane</keyword>
<keyword evidence="3" id="KW-1185">Reference proteome</keyword>